<organism evidence="3 4">
    <name type="scientific">Natronospirillum operosum</name>
    <dbReference type="NCBI Taxonomy" id="2759953"/>
    <lineage>
        <taxon>Bacteria</taxon>
        <taxon>Pseudomonadati</taxon>
        <taxon>Pseudomonadota</taxon>
        <taxon>Gammaproteobacteria</taxon>
        <taxon>Oceanospirillales</taxon>
        <taxon>Natronospirillaceae</taxon>
        <taxon>Natronospirillum</taxon>
    </lineage>
</organism>
<dbReference type="InterPro" id="IPR050963">
    <property type="entry name" value="Sirohydro_Cobaltochel/CbiX"/>
</dbReference>
<evidence type="ECO:0000256" key="2">
    <source>
        <dbReference type="ARBA" id="ARBA00023239"/>
    </source>
</evidence>
<dbReference type="CDD" id="cd03416">
    <property type="entry name" value="CbiX_SirB_N"/>
    <property type="match status" value="1"/>
</dbReference>
<dbReference type="PANTHER" id="PTHR33542:SF3">
    <property type="entry name" value="SIROHYDROCHLORIN FERROCHELATASE, CHLOROPLASTIC"/>
    <property type="match status" value="1"/>
</dbReference>
<keyword evidence="1" id="KW-0479">Metal-binding</keyword>
<dbReference type="InterPro" id="IPR002762">
    <property type="entry name" value="CbiX-like"/>
</dbReference>
<protein>
    <submittedName>
        <fullName evidence="3">Cobalamin biosynthesis protein CbiX</fullName>
    </submittedName>
</protein>
<dbReference type="Gene3D" id="3.40.50.1400">
    <property type="match status" value="1"/>
</dbReference>
<dbReference type="RefSeq" id="WP_135481802.1">
    <property type="nucleotide sequence ID" value="NZ_SRMF01000001.1"/>
</dbReference>
<proteinExistence type="predicted"/>
<accession>A0A4Z0WKR3</accession>
<name>A0A4Z0WKR3_9GAMM</name>
<dbReference type="GO" id="GO:0016829">
    <property type="term" value="F:lyase activity"/>
    <property type="evidence" value="ECO:0007669"/>
    <property type="project" value="UniProtKB-KW"/>
</dbReference>
<comment type="caution">
    <text evidence="3">The sequence shown here is derived from an EMBL/GenBank/DDBJ whole genome shotgun (WGS) entry which is preliminary data.</text>
</comment>
<reference evidence="3 4" key="1">
    <citation type="submission" date="2019-04" db="EMBL/GenBank/DDBJ databases">
        <title>Natronospirillum operosus gen. nov., sp. nov., a haloalkaliphilic satellite isolated from decaying biomass of laboratory culture of cyanobacterium Geitlerinema sp. and proposal of Natronospirillaceae fam. nov. and Saccharospirillaceae fam. nov.</title>
        <authorList>
            <person name="Kevbrin V."/>
            <person name="Boltyanskaya Y."/>
            <person name="Koziaeva V."/>
            <person name="Grouzdev D.S."/>
            <person name="Park M."/>
            <person name="Cho J."/>
        </authorList>
    </citation>
    <scope>NUCLEOTIDE SEQUENCE [LARGE SCALE GENOMIC DNA]</scope>
    <source>
        <strain evidence="3 4">G-116</strain>
    </source>
</reference>
<dbReference type="PANTHER" id="PTHR33542">
    <property type="entry name" value="SIROHYDROCHLORIN FERROCHELATASE, CHLOROPLASTIC"/>
    <property type="match status" value="1"/>
</dbReference>
<dbReference type="OrthoDB" id="9797895at2"/>
<evidence type="ECO:0000313" key="4">
    <source>
        <dbReference type="Proteomes" id="UP000297475"/>
    </source>
</evidence>
<dbReference type="AlphaFoldDB" id="A0A4Z0WKR3"/>
<gene>
    <name evidence="3" type="ORF">E4656_05315</name>
</gene>
<dbReference type="Proteomes" id="UP000297475">
    <property type="component" value="Unassembled WGS sequence"/>
</dbReference>
<dbReference type="EMBL" id="SRMF01000001">
    <property type="protein sequence ID" value="TGG95825.1"/>
    <property type="molecule type" value="Genomic_DNA"/>
</dbReference>
<keyword evidence="4" id="KW-1185">Reference proteome</keyword>
<dbReference type="GO" id="GO:0046872">
    <property type="term" value="F:metal ion binding"/>
    <property type="evidence" value="ECO:0007669"/>
    <property type="project" value="UniProtKB-KW"/>
</dbReference>
<keyword evidence="2" id="KW-0456">Lyase</keyword>
<evidence type="ECO:0000313" key="3">
    <source>
        <dbReference type="EMBL" id="TGG95825.1"/>
    </source>
</evidence>
<dbReference type="Pfam" id="PF01903">
    <property type="entry name" value="CbiX"/>
    <property type="match status" value="1"/>
</dbReference>
<sequence length="120" mass="13125">MKALLLVAHGSRLQSSNEEFDALAGRVRATVGNDYDQVATAFLELTEPGIDTTLERLVAEGAVYIRVLPCFLLAGTHVRNDLPRLVQAVRAQHPEVRIDLLSHLAADTGFVDYLTGLCRP</sequence>
<dbReference type="SUPFAM" id="SSF53800">
    <property type="entry name" value="Chelatase"/>
    <property type="match status" value="1"/>
</dbReference>
<evidence type="ECO:0000256" key="1">
    <source>
        <dbReference type="ARBA" id="ARBA00022723"/>
    </source>
</evidence>